<dbReference type="AlphaFoldDB" id="A0A1Q3AQR4"/>
<keyword evidence="1" id="KW-1133">Transmembrane helix</keyword>
<reference evidence="3" key="1">
    <citation type="submission" date="2016-04" db="EMBL/GenBank/DDBJ databases">
        <title>Cephalotus genome sequencing.</title>
        <authorList>
            <person name="Fukushima K."/>
            <person name="Hasebe M."/>
            <person name="Fang X."/>
        </authorList>
    </citation>
    <scope>NUCLEOTIDE SEQUENCE [LARGE SCALE GENOMIC DNA]</scope>
    <source>
        <strain evidence="3">cv. St1</strain>
    </source>
</reference>
<dbReference type="OrthoDB" id="742048at2759"/>
<gene>
    <name evidence="2" type="ORF">CFOL_v3_01541</name>
</gene>
<dbReference type="InParanoid" id="A0A1Q3AQR4"/>
<dbReference type="STRING" id="3775.A0A1Q3AQR4"/>
<organism evidence="2 3">
    <name type="scientific">Cephalotus follicularis</name>
    <name type="common">Albany pitcher plant</name>
    <dbReference type="NCBI Taxonomy" id="3775"/>
    <lineage>
        <taxon>Eukaryota</taxon>
        <taxon>Viridiplantae</taxon>
        <taxon>Streptophyta</taxon>
        <taxon>Embryophyta</taxon>
        <taxon>Tracheophyta</taxon>
        <taxon>Spermatophyta</taxon>
        <taxon>Magnoliopsida</taxon>
        <taxon>eudicotyledons</taxon>
        <taxon>Gunneridae</taxon>
        <taxon>Pentapetalae</taxon>
        <taxon>rosids</taxon>
        <taxon>fabids</taxon>
        <taxon>Oxalidales</taxon>
        <taxon>Cephalotaceae</taxon>
        <taxon>Cephalotus</taxon>
    </lineage>
</organism>
<dbReference type="Proteomes" id="UP000187406">
    <property type="component" value="Unassembled WGS sequence"/>
</dbReference>
<proteinExistence type="predicted"/>
<keyword evidence="3" id="KW-1185">Reference proteome</keyword>
<evidence type="ECO:0000313" key="3">
    <source>
        <dbReference type="Proteomes" id="UP000187406"/>
    </source>
</evidence>
<feature type="transmembrane region" description="Helical" evidence="1">
    <location>
        <begin position="161"/>
        <end position="182"/>
    </location>
</feature>
<evidence type="ECO:0000313" key="2">
    <source>
        <dbReference type="EMBL" id="GAV58005.1"/>
    </source>
</evidence>
<keyword evidence="1" id="KW-0812">Transmembrane</keyword>
<keyword evidence="1" id="KW-0472">Membrane</keyword>
<dbReference type="PANTHER" id="PTHR36000">
    <property type="entry name" value="DEFECTIVE 1273 PROTEIN, PUTATIVE-RELATED"/>
    <property type="match status" value="1"/>
</dbReference>
<sequence>MALPASIALASSLNFQVKLFGNRPSQLHRCSQSQFHPRYQISPMCFMGVTMPYFGEPSNEKGKLRIIGEQLWEAVPVSIKNFPWKKAENILLERLLFLGKDAMKWFLVTYFFFSFLSDVIVSIFRNQELMIPFGLLVGCLMTDFLKVTSQEVFPSSEETDLSWHLLGIGCFYVLLKLISLSFAVQGPIFLLHVSNGGLMQVLWLWRNFLKENVVTS</sequence>
<feature type="transmembrane region" description="Helical" evidence="1">
    <location>
        <begin position="130"/>
        <end position="149"/>
    </location>
</feature>
<accession>A0A1Q3AQR4</accession>
<evidence type="ECO:0000256" key="1">
    <source>
        <dbReference type="SAM" id="Phobius"/>
    </source>
</evidence>
<dbReference type="EMBL" id="BDDD01000049">
    <property type="protein sequence ID" value="GAV58005.1"/>
    <property type="molecule type" value="Genomic_DNA"/>
</dbReference>
<feature type="transmembrane region" description="Helical" evidence="1">
    <location>
        <begin position="105"/>
        <end position="124"/>
    </location>
</feature>
<name>A0A1Q3AQR4_CEPFO</name>
<protein>
    <submittedName>
        <fullName evidence="2">Uncharacterized protein</fullName>
    </submittedName>
</protein>
<dbReference type="PANTHER" id="PTHR36000:SF3">
    <property type="entry name" value="EMBRYO DEFECTIVE 1273"/>
    <property type="match status" value="1"/>
</dbReference>
<comment type="caution">
    <text evidence="2">The sequence shown here is derived from an EMBL/GenBank/DDBJ whole genome shotgun (WGS) entry which is preliminary data.</text>
</comment>